<evidence type="ECO:0000313" key="3">
    <source>
        <dbReference type="EMBL" id="AZS85948.1"/>
    </source>
</evidence>
<dbReference type="EMBL" id="CP034687">
    <property type="protein sequence ID" value="AZS85948.1"/>
    <property type="molecule type" value="Genomic_DNA"/>
</dbReference>
<protein>
    <submittedName>
        <fullName evidence="3">Uncharacterized protein</fullName>
    </submittedName>
</protein>
<dbReference type="AlphaFoldDB" id="A0A3Q9KTY0"/>
<gene>
    <name evidence="3" type="ORF">ELQ87_17895</name>
</gene>
<dbReference type="Proteomes" id="UP000271291">
    <property type="component" value="Chromosome"/>
</dbReference>
<dbReference type="KEGG" id="sgd:ELQ87_17895"/>
<evidence type="ECO:0000256" key="1">
    <source>
        <dbReference type="SAM" id="MobiDB-lite"/>
    </source>
</evidence>
<keyword evidence="2" id="KW-1133">Transmembrane helix</keyword>
<proteinExistence type="predicted"/>
<evidence type="ECO:0000313" key="4">
    <source>
        <dbReference type="Proteomes" id="UP000271291"/>
    </source>
</evidence>
<feature type="region of interest" description="Disordered" evidence="1">
    <location>
        <begin position="176"/>
        <end position="200"/>
    </location>
</feature>
<keyword evidence="2" id="KW-0472">Membrane</keyword>
<name>A0A3Q9KTY0_STRGD</name>
<feature type="transmembrane region" description="Helical" evidence="2">
    <location>
        <begin position="6"/>
        <end position="30"/>
    </location>
</feature>
<sequence length="200" mass="22539">MTSTPLWVPLVVAGVGVVATLVAGTVGALITQRWSDRRETVAWERERQRERESWAREDEARTFEHRRQAYVEFYEAVKALARTAYDHCYGFTEEPELKEGWQSDAFAKLTQLQFYADRAVAAAASAAYSAAWSWGQYGVHDAPDDPSFHERQQRFDEAELEMLLLMRQSLSIPEADLALPPPGYSYPGNQGGDEGSDDES</sequence>
<keyword evidence="2" id="KW-0812">Transmembrane</keyword>
<dbReference type="OrthoDB" id="4221236at2"/>
<organism evidence="3 4">
    <name type="scientific">Streptomyces griseoviridis</name>
    <dbReference type="NCBI Taxonomy" id="45398"/>
    <lineage>
        <taxon>Bacteria</taxon>
        <taxon>Bacillati</taxon>
        <taxon>Actinomycetota</taxon>
        <taxon>Actinomycetes</taxon>
        <taxon>Kitasatosporales</taxon>
        <taxon>Streptomycetaceae</taxon>
        <taxon>Streptomyces</taxon>
    </lineage>
</organism>
<accession>A0A3Q9KTY0</accession>
<evidence type="ECO:0000256" key="2">
    <source>
        <dbReference type="SAM" id="Phobius"/>
    </source>
</evidence>
<reference evidence="3 4" key="1">
    <citation type="submission" date="2018-12" db="EMBL/GenBank/DDBJ databases">
        <title>Streptomyces griseoviridis F1-27 complete genome.</title>
        <authorList>
            <person name="Mariita R.M."/>
            <person name="Sello J.K."/>
        </authorList>
    </citation>
    <scope>NUCLEOTIDE SEQUENCE [LARGE SCALE GENOMIC DNA]</scope>
    <source>
        <strain evidence="3 4">F1-27</strain>
    </source>
</reference>
<dbReference type="RefSeq" id="WP_127178776.1">
    <property type="nucleotide sequence ID" value="NZ_CP034687.1"/>
</dbReference>